<dbReference type="InterPro" id="IPR014719">
    <property type="entry name" value="Ribosomal_bL12_C/ClpS-like"/>
</dbReference>
<keyword evidence="3" id="KW-0378">Hydrolase</keyword>
<sequence length="161" mass="17080">MSTASVMKLAPSPCASQAALPVAPVRPSYRVSRRAGAVAAPRCIYPASRSRLVCTARGGGSGVLDNPTTLPGNAPKKQSKSKRPPTYQVMLHNDSHNRREYVVRTLLKVVKGITADDAATAMQVAHETGVALVTQCPQEEAEHYCQGLRINGLTSSIQPGC</sequence>
<proteinExistence type="predicted"/>
<feature type="region of interest" description="Disordered" evidence="1">
    <location>
        <begin position="61"/>
        <end position="85"/>
    </location>
</feature>
<dbReference type="InterPro" id="IPR003769">
    <property type="entry name" value="ClpS_core"/>
</dbReference>
<accession>A0ABQ7GMQ2</accession>
<protein>
    <submittedName>
        <fullName evidence="3">ATP-dependent Clp protease adaptor protein ClpS-domain-containing protein</fullName>
    </submittedName>
</protein>
<dbReference type="EMBL" id="MU069684">
    <property type="protein sequence ID" value="KAF5835886.1"/>
    <property type="molecule type" value="Genomic_DNA"/>
</dbReference>
<evidence type="ECO:0000259" key="2">
    <source>
        <dbReference type="Pfam" id="PF02617"/>
    </source>
</evidence>
<dbReference type="Proteomes" id="UP000815325">
    <property type="component" value="Unassembled WGS sequence"/>
</dbReference>
<gene>
    <name evidence="3" type="ORF">DUNSADRAFT_6699</name>
</gene>
<dbReference type="GO" id="GO:0008233">
    <property type="term" value="F:peptidase activity"/>
    <property type="evidence" value="ECO:0007669"/>
    <property type="project" value="UniProtKB-KW"/>
</dbReference>
<reference evidence="3" key="1">
    <citation type="submission" date="2017-08" db="EMBL/GenBank/DDBJ databases">
        <authorList>
            <person name="Polle J.E."/>
            <person name="Barry K."/>
            <person name="Cushman J."/>
            <person name="Schmutz J."/>
            <person name="Tran D."/>
            <person name="Hathwaick L.T."/>
            <person name="Yim W.C."/>
            <person name="Jenkins J."/>
            <person name="Mckie-Krisberg Z.M."/>
            <person name="Prochnik S."/>
            <person name="Lindquist E."/>
            <person name="Dockter R.B."/>
            <person name="Adam C."/>
            <person name="Molina H."/>
            <person name="Bunkerborg J."/>
            <person name="Jin E."/>
            <person name="Buchheim M."/>
            <person name="Magnuson J."/>
        </authorList>
    </citation>
    <scope>NUCLEOTIDE SEQUENCE</scope>
    <source>
        <strain evidence="3">CCAP 19/18</strain>
    </source>
</reference>
<dbReference type="Gene3D" id="3.30.1390.10">
    <property type="match status" value="1"/>
</dbReference>
<name>A0ABQ7GMQ2_DUNSA</name>
<comment type="caution">
    <text evidence="3">The sequence shown here is derived from an EMBL/GenBank/DDBJ whole genome shotgun (WGS) entry which is preliminary data.</text>
</comment>
<dbReference type="GO" id="GO:0006508">
    <property type="term" value="P:proteolysis"/>
    <property type="evidence" value="ECO:0007669"/>
    <property type="project" value="UniProtKB-KW"/>
</dbReference>
<keyword evidence="3" id="KW-0645">Protease</keyword>
<dbReference type="InterPro" id="IPR022935">
    <property type="entry name" value="ClpS"/>
</dbReference>
<evidence type="ECO:0000313" key="4">
    <source>
        <dbReference type="Proteomes" id="UP000815325"/>
    </source>
</evidence>
<organism evidence="3 4">
    <name type="scientific">Dunaliella salina</name>
    <name type="common">Green alga</name>
    <name type="synonym">Protococcus salinus</name>
    <dbReference type="NCBI Taxonomy" id="3046"/>
    <lineage>
        <taxon>Eukaryota</taxon>
        <taxon>Viridiplantae</taxon>
        <taxon>Chlorophyta</taxon>
        <taxon>core chlorophytes</taxon>
        <taxon>Chlorophyceae</taxon>
        <taxon>CS clade</taxon>
        <taxon>Chlamydomonadales</taxon>
        <taxon>Dunaliellaceae</taxon>
        <taxon>Dunaliella</taxon>
    </lineage>
</organism>
<keyword evidence="4" id="KW-1185">Reference proteome</keyword>
<dbReference type="PANTHER" id="PTHR33473">
    <property type="entry name" value="ATP-DEPENDENT CLP PROTEASE ADAPTER PROTEIN CLPS1, CHLOROPLASTIC"/>
    <property type="match status" value="1"/>
</dbReference>
<evidence type="ECO:0000313" key="3">
    <source>
        <dbReference type="EMBL" id="KAF5835886.1"/>
    </source>
</evidence>
<evidence type="ECO:0000256" key="1">
    <source>
        <dbReference type="SAM" id="MobiDB-lite"/>
    </source>
</evidence>
<dbReference type="PANTHER" id="PTHR33473:SF17">
    <property type="entry name" value="ATP-DEPENDENT CLP PROTEASE ADAPTER PROTEIN CLPS1, CHLOROPLASTIC"/>
    <property type="match status" value="1"/>
</dbReference>
<feature type="domain" description="Adaptor protein ClpS core" evidence="2">
    <location>
        <begin position="82"/>
        <end position="149"/>
    </location>
</feature>
<dbReference type="Pfam" id="PF02617">
    <property type="entry name" value="ClpS"/>
    <property type="match status" value="1"/>
</dbReference>
<dbReference type="SUPFAM" id="SSF54736">
    <property type="entry name" value="ClpS-like"/>
    <property type="match status" value="1"/>
</dbReference>